<dbReference type="EMBL" id="JAAVJC010000009">
    <property type="protein sequence ID" value="NJQ13834.1"/>
    <property type="molecule type" value="Genomic_DNA"/>
</dbReference>
<organism evidence="3 4">
    <name type="scientific">Streptomyces bohaiensis</name>
    <dbReference type="NCBI Taxonomy" id="1431344"/>
    <lineage>
        <taxon>Bacteria</taxon>
        <taxon>Bacillati</taxon>
        <taxon>Actinomycetota</taxon>
        <taxon>Actinomycetes</taxon>
        <taxon>Kitasatosporales</taxon>
        <taxon>Streptomycetaceae</taxon>
        <taxon>Streptomyces</taxon>
    </lineage>
</organism>
<feature type="region of interest" description="Disordered" evidence="1">
    <location>
        <begin position="41"/>
        <end position="74"/>
    </location>
</feature>
<feature type="compositionally biased region" description="Basic and acidic residues" evidence="1">
    <location>
        <begin position="58"/>
        <end position="72"/>
    </location>
</feature>
<dbReference type="Proteomes" id="UP000727056">
    <property type="component" value="Unassembled WGS sequence"/>
</dbReference>
<keyword evidence="2" id="KW-1133">Transmembrane helix</keyword>
<dbReference type="RefSeq" id="WP_168086665.1">
    <property type="nucleotide sequence ID" value="NZ_BHZH01000483.1"/>
</dbReference>
<evidence type="ECO:0000313" key="4">
    <source>
        <dbReference type="Proteomes" id="UP000727056"/>
    </source>
</evidence>
<feature type="region of interest" description="Disordered" evidence="1">
    <location>
        <begin position="1"/>
        <end position="24"/>
    </location>
</feature>
<keyword evidence="4" id="KW-1185">Reference proteome</keyword>
<protein>
    <submittedName>
        <fullName evidence="3">Uncharacterized protein</fullName>
    </submittedName>
</protein>
<feature type="compositionally biased region" description="Low complexity" evidence="1">
    <location>
        <begin position="350"/>
        <end position="362"/>
    </location>
</feature>
<keyword evidence="2" id="KW-0472">Membrane</keyword>
<feature type="region of interest" description="Disordered" evidence="1">
    <location>
        <begin position="323"/>
        <end position="408"/>
    </location>
</feature>
<evidence type="ECO:0000256" key="1">
    <source>
        <dbReference type="SAM" id="MobiDB-lite"/>
    </source>
</evidence>
<gene>
    <name evidence="3" type="ORF">HCN52_02455</name>
</gene>
<name>A0ABX1CBZ3_9ACTN</name>
<keyword evidence="2" id="KW-0812">Transmembrane</keyword>
<reference evidence="3 4" key="1">
    <citation type="submission" date="2020-03" db="EMBL/GenBank/DDBJ databases">
        <title>Draft genome of Streptomyces sp. ventii, isolated from the Axial Seamount in the Pacific Ocean, and resequencing of the two type strains Streptomyces lonarensis strain NCL 716 and Streptomyces bohaiensis strain 11A07.</title>
        <authorList>
            <person name="Loughran R.M."/>
            <person name="Pfannmuller K.M."/>
            <person name="Wasson B.J."/>
            <person name="Deadmond M.C."/>
            <person name="Paddock B.E."/>
            <person name="Koyack M.J."/>
            <person name="Gallegos D.A."/>
            <person name="Mitchell E.A."/>
            <person name="Ushijima B."/>
            <person name="Saw J.H."/>
            <person name="Mcphail K.L."/>
            <person name="Videau P."/>
        </authorList>
    </citation>
    <scope>NUCLEOTIDE SEQUENCE [LARGE SCALE GENOMIC DNA]</scope>
    <source>
        <strain evidence="3 4">11A07</strain>
    </source>
</reference>
<sequence>MTAGRSDPPGGAAGEVPDHGDDEFRATVFDESFVRAASLQEHSAAQRLEPGTVPVRPRTPERRSGQRPDRRQPRNGLAVAAVLVTAVLIAVFLGNSGLRPTVHRGAEIVPAGSLLPLQPPGTVPDQDTGDPYVGSVADNYGTALILPEAAAVGDWDRDQVIDALMLARRYVTASSLTPDVLVAGAVAPVRALLTPFQQQRMDRALRPGPAPARASTFLVRFAPGTVELAGDGPRVEGTFTVEQAPGRLTVLARHRFAYALVPADDPRAAPSLFRLHREVVLSFGEAELAAGQVSLESVTATAGPLDCADPADAASLRPLLAGQRAAGAPQDTSGTGAGDDPDPTPGAGAGEPSAEASPGAAPRTAPDERPPVAPGADGSGDHPVEQGPAGGSEAPDGLDPLSLPATGASLCGVLADG</sequence>
<proteinExistence type="predicted"/>
<evidence type="ECO:0000256" key="2">
    <source>
        <dbReference type="SAM" id="Phobius"/>
    </source>
</evidence>
<accession>A0ABX1CBZ3</accession>
<comment type="caution">
    <text evidence="3">The sequence shown here is derived from an EMBL/GenBank/DDBJ whole genome shotgun (WGS) entry which is preliminary data.</text>
</comment>
<feature type="transmembrane region" description="Helical" evidence="2">
    <location>
        <begin position="76"/>
        <end position="94"/>
    </location>
</feature>
<evidence type="ECO:0000313" key="3">
    <source>
        <dbReference type="EMBL" id="NJQ13834.1"/>
    </source>
</evidence>